<comment type="catalytic activity">
    <reaction evidence="14">
        <text>hydrogencarbonate + NH4(+) + 2 ATP = carbamoyl phosphate + 2 ADP + phosphate + 2 H(+)</text>
        <dbReference type="Rhea" id="RHEA:18029"/>
        <dbReference type="ChEBI" id="CHEBI:15378"/>
        <dbReference type="ChEBI" id="CHEBI:17544"/>
        <dbReference type="ChEBI" id="CHEBI:28938"/>
        <dbReference type="ChEBI" id="CHEBI:30616"/>
        <dbReference type="ChEBI" id="CHEBI:43474"/>
        <dbReference type="ChEBI" id="CHEBI:58228"/>
        <dbReference type="ChEBI" id="CHEBI:456216"/>
        <dbReference type="EC" id="6.3.4.16"/>
    </reaction>
</comment>
<evidence type="ECO:0000256" key="2">
    <source>
        <dbReference type="ARBA" id="ARBA00009799"/>
    </source>
</evidence>
<dbReference type="NCBIfam" id="TIGR01369">
    <property type="entry name" value="CPSaseII_lrg"/>
    <property type="match status" value="1"/>
</dbReference>
<evidence type="ECO:0000256" key="8">
    <source>
        <dbReference type="ARBA" id="ARBA00022723"/>
    </source>
</evidence>
<evidence type="ECO:0000256" key="7">
    <source>
        <dbReference type="ARBA" id="ARBA00022605"/>
    </source>
</evidence>
<dbReference type="SMART" id="SM01097">
    <property type="entry name" value="CPSase_sm_chain"/>
    <property type="match status" value="1"/>
</dbReference>
<dbReference type="InterPro" id="IPR035686">
    <property type="entry name" value="CPSase_GATase1"/>
</dbReference>
<dbReference type="InterPro" id="IPR005480">
    <property type="entry name" value="CPSase_lsu_oligo"/>
</dbReference>
<evidence type="ECO:0000256" key="4">
    <source>
        <dbReference type="ARBA" id="ARBA00022533"/>
    </source>
</evidence>
<dbReference type="GO" id="GO:0006526">
    <property type="term" value="P:L-arginine biosynthetic process"/>
    <property type="evidence" value="ECO:0007669"/>
    <property type="project" value="UniProtKB-KW"/>
</dbReference>
<keyword evidence="11 17" id="KW-0067">ATP-binding</keyword>
<dbReference type="SUPFAM" id="SSF48108">
    <property type="entry name" value="Carbamoyl phosphate synthetase, large subunit connection domain"/>
    <property type="match status" value="1"/>
</dbReference>
<dbReference type="HAMAP" id="MF_01209">
    <property type="entry name" value="CPSase_S_chain"/>
    <property type="match status" value="1"/>
</dbReference>
<dbReference type="FunFam" id="3.30.470.20:FF:000001">
    <property type="entry name" value="Carbamoyl-phosphate synthase large chain"/>
    <property type="match status" value="1"/>
</dbReference>
<dbReference type="CDD" id="cd01744">
    <property type="entry name" value="GATase1_CPSase"/>
    <property type="match status" value="1"/>
</dbReference>
<dbReference type="GO" id="GO:0006207">
    <property type="term" value="P:'de novo' pyrimidine nucleobase biosynthetic process"/>
    <property type="evidence" value="ECO:0007669"/>
    <property type="project" value="InterPro"/>
</dbReference>
<dbReference type="Gene3D" id="3.40.50.1380">
    <property type="entry name" value="Methylglyoxal synthase-like domain"/>
    <property type="match status" value="1"/>
</dbReference>
<evidence type="ECO:0000256" key="9">
    <source>
        <dbReference type="ARBA" id="ARBA00022737"/>
    </source>
</evidence>
<dbReference type="GO" id="GO:0005737">
    <property type="term" value="C:cytoplasm"/>
    <property type="evidence" value="ECO:0007669"/>
    <property type="project" value="TreeGrafter"/>
</dbReference>
<protein>
    <recommendedName>
        <fullName evidence="16">Carbamoyl phosphate synthase arginine-specific large chain</fullName>
        <ecNumber evidence="13">6.3.4.16</ecNumber>
        <ecNumber evidence="3">6.3.5.5</ecNumber>
    </recommendedName>
</protein>
<dbReference type="KEGG" id="pgut:117674372"/>
<dbReference type="SMART" id="SM00851">
    <property type="entry name" value="MGS"/>
    <property type="match status" value="1"/>
</dbReference>
<dbReference type="GO" id="GO:0006541">
    <property type="term" value="P:glutamine metabolic process"/>
    <property type="evidence" value="ECO:0007669"/>
    <property type="project" value="InterPro"/>
</dbReference>
<dbReference type="NCBIfam" id="TIGR01368">
    <property type="entry name" value="CPSaseIIsmall"/>
    <property type="match status" value="1"/>
</dbReference>
<accession>A0A6P9D7T7</accession>
<dbReference type="SUPFAM" id="SSF56059">
    <property type="entry name" value="Glutathione synthetase ATP-binding domain-like"/>
    <property type="match status" value="2"/>
</dbReference>
<sequence length="1501" mass="164832">MTRMLRTYKIVKTLEGRFGVVHGTIQHNQYVSRIGIRSLSMKAQTASLVLEDGTRMSGYSFGHPSSTSGEVVFNTGLAGYTESLTDPSYHGQILTLVNPIIGNGGVPDTAASDEIGLRRYLESDGIKVSGLLVLDYSNEYSHWQAVKTLAEWLKEEKIPALYGIDTRMLSKVIRDKGTILGKIEFEGQPVEFLDPNKKNLIAEVSTKEVRIYGKGNPIKIVAVDCGLKHNTVRLLVKRGAEVHLVPWNHDFTSMDYDGLFISGGPGDPTQAPELIENVRKVLKNDRQEPLLGTSMGNLITGLAAGAISYKMTMANRGQNQPVVNLLNGQAFITAQNHGYAIDGNSLPSGWKPLFVNANDQTNEGIMHENKPIFTVQFYPEGNPGPTDTEFIFDSFISLIKKGKDTSIPSVLPKITAATSRVEVSKVLILGSGGLSIGQAGEFDYSGSQAVKAMKEENVKTVLMNPNIASVQTNEVGLKQADTVYFLPITPHFVTEVIKTERPDGLILGMGGQTALNCGVELFKRGILQEYGVKVLGTSVESIMATEDRQMFSDKLNEINEKIAPSYAVESIEDALEAAEKIGYPVMIRSAYALGGLGSGLCIDKERLLDLATKAFAMTNQILVEKSVVGWKEIEYEVVRDAADNCITVCNMENVDAMGVHTGDSVVVAPSQTLSNEELQMLRKSTINVVRHLNIVGECNIQYALNPTSLEYCIIEVNARLSRSSALASKATGYPLAFIAAKIALGIPLPEIENVVSGNTTACFEPSLDYIVTKIPRWDLDRFPGASNKIGSSMKSVGEVMAIGRTFEESFQKALRMCHPSIDGFTSCLPMNKDWPGEVDLRSELSEASSTRMYAVAKALNENFPVDDIHRLTDIDKWFILKMRNIVNTEKNLKALDSDSVPEESLRRAKQIGFSDKQIGKCLGLSEAQSRELRIKKNIIPWVKQIDTLAGEYPAVTNYLYVTYNGQEHDVKFDDHGMMVLGCGPYHIGSSVEFDWCAVSCIRTLRQLSKKTVVVNCNPETVSTDFDECDRLYFEELSLERILDIYQQEACDGCIISVGGQIPNNLAVPLYRNGVKIMGTNPLQIDRAEDRSVFSAVLDELQVAQAPWKAVSSLEDAAEFANSVGYPCLLRPSYVLSGSAMNVVHTEKEMKRFLAEATRVSQEHPVVLTKFIEGAREVEMDAVAKNGKVICHAISEHVEDAGVHSGDATLMFPAQTISQGALEKVKIATRKIADAFAISGPFNIQFLIRGNDVLVIECNLRASRSIPFISKSLGLDFIDVATKVMTGEQIHESSLPALTNPMIPSNYVGIKAPMFSWPRLRDVDPILRCEMASTGEVAGFGENVHSAFLKAMLSAGFKLPRKGILLGVQHSFRPKFLYEAEQLHSQGFKLYATPATSAWLNSNDIPASPVAWPSKENSESTLPPVRQLIKDGSIDLVINLPNNNTKFVQDNYLIRRAAVDGGISLLTNLQVAKLFTEALHYSGKLDCKSLFHYRWLNSSTAA</sequence>
<dbReference type="PROSITE" id="PS51855">
    <property type="entry name" value="MGS"/>
    <property type="match status" value="1"/>
</dbReference>
<dbReference type="InterPro" id="IPR017926">
    <property type="entry name" value="GATASE"/>
</dbReference>
<dbReference type="InterPro" id="IPR006275">
    <property type="entry name" value="CPSase_lsu"/>
</dbReference>
<dbReference type="NCBIfam" id="NF009475">
    <property type="entry name" value="PRK12838.1"/>
    <property type="match status" value="1"/>
</dbReference>
<evidence type="ECO:0000259" key="18">
    <source>
        <dbReference type="PROSITE" id="PS50975"/>
    </source>
</evidence>
<dbReference type="Pfam" id="PF00117">
    <property type="entry name" value="GATase"/>
    <property type="match status" value="1"/>
</dbReference>
<dbReference type="CDD" id="cd01423">
    <property type="entry name" value="MGS_CPS_I_III"/>
    <property type="match status" value="1"/>
</dbReference>
<dbReference type="InterPro" id="IPR016185">
    <property type="entry name" value="PreATP-grasp_dom_sf"/>
</dbReference>
<dbReference type="EC" id="6.3.5.5" evidence="3"/>
<dbReference type="OMA" id="FPFNKFP"/>
<dbReference type="PANTHER" id="PTHR11405">
    <property type="entry name" value="CARBAMOYLTRANSFERASE FAMILY MEMBER"/>
    <property type="match status" value="1"/>
</dbReference>
<dbReference type="Gene3D" id="3.50.30.20">
    <property type="entry name" value="Carbamoyl-phosphate synthase small subunit, N-terminal domain"/>
    <property type="match status" value="1"/>
</dbReference>
<evidence type="ECO:0000256" key="5">
    <source>
        <dbReference type="ARBA" id="ARBA00022571"/>
    </source>
</evidence>
<dbReference type="Proteomes" id="UP001652622">
    <property type="component" value="Unplaced"/>
</dbReference>
<keyword evidence="4" id="KW-0021">Allosteric enzyme</keyword>
<organism evidence="20 21">
    <name type="scientific">Pantherophis guttatus</name>
    <name type="common">Corn snake</name>
    <name type="synonym">Elaphe guttata</name>
    <dbReference type="NCBI Taxonomy" id="94885"/>
    <lineage>
        <taxon>Eukaryota</taxon>
        <taxon>Metazoa</taxon>
        <taxon>Chordata</taxon>
        <taxon>Craniata</taxon>
        <taxon>Vertebrata</taxon>
        <taxon>Euteleostomi</taxon>
        <taxon>Lepidosauria</taxon>
        <taxon>Squamata</taxon>
        <taxon>Bifurcata</taxon>
        <taxon>Unidentata</taxon>
        <taxon>Episquamata</taxon>
        <taxon>Toxicofera</taxon>
        <taxon>Serpentes</taxon>
        <taxon>Colubroidea</taxon>
        <taxon>Colubridae</taxon>
        <taxon>Colubrinae</taxon>
        <taxon>Pantherophis</taxon>
    </lineage>
</organism>
<dbReference type="PROSITE" id="PS00866">
    <property type="entry name" value="CPSASE_1"/>
    <property type="match status" value="2"/>
</dbReference>
<dbReference type="InterPro" id="IPR005483">
    <property type="entry name" value="CPSase_dom"/>
</dbReference>
<dbReference type="Gene3D" id="3.40.50.20">
    <property type="match status" value="2"/>
</dbReference>
<dbReference type="SUPFAM" id="SSF52317">
    <property type="entry name" value="Class I glutamine amidotransferase-like"/>
    <property type="match status" value="1"/>
</dbReference>
<feature type="domain" description="ATP-grasp" evidence="18">
    <location>
        <begin position="552"/>
        <end position="744"/>
    </location>
</feature>
<dbReference type="InterPro" id="IPR011607">
    <property type="entry name" value="MGS-like_dom"/>
</dbReference>
<dbReference type="PRINTS" id="PR00098">
    <property type="entry name" value="CPSASE"/>
</dbReference>
<dbReference type="Gene3D" id="1.10.1030.10">
    <property type="entry name" value="Carbamoyl-phosphate synthetase, large subunit oligomerisation domain"/>
    <property type="match status" value="1"/>
</dbReference>
<dbReference type="FunFam" id="3.50.30.20:FF:000002">
    <property type="entry name" value="Carbamoyl-phosphate synthase 1, mitochondrial"/>
    <property type="match status" value="1"/>
</dbReference>
<comment type="similarity">
    <text evidence="2">Belongs to the CarB family.</text>
</comment>
<dbReference type="GO" id="GO:0046872">
    <property type="term" value="F:metal ion binding"/>
    <property type="evidence" value="ECO:0007669"/>
    <property type="project" value="UniProtKB-KW"/>
</dbReference>
<dbReference type="NCBIfam" id="NF009455">
    <property type="entry name" value="PRK12815.1"/>
    <property type="match status" value="1"/>
</dbReference>
<dbReference type="PROSITE" id="PS50975">
    <property type="entry name" value="ATP_GRASP"/>
    <property type="match status" value="2"/>
</dbReference>
<dbReference type="InParanoid" id="A0A6P9D7T7"/>
<dbReference type="FunFam" id="3.40.50.20:FF:000002">
    <property type="entry name" value="Carbamoyl-phosphate synthase large chain"/>
    <property type="match status" value="1"/>
</dbReference>
<keyword evidence="12" id="KW-0464">Manganese</keyword>
<name>A0A6P9D7T7_PANGU</name>
<dbReference type="InterPro" id="IPR029062">
    <property type="entry name" value="Class_I_gatase-like"/>
</dbReference>
<dbReference type="InterPro" id="IPR036480">
    <property type="entry name" value="CarbP_synth_ssu_N_sf"/>
</dbReference>
<evidence type="ECO:0000256" key="3">
    <source>
        <dbReference type="ARBA" id="ARBA00012738"/>
    </source>
</evidence>
<evidence type="ECO:0000256" key="12">
    <source>
        <dbReference type="ARBA" id="ARBA00023211"/>
    </source>
</evidence>
<dbReference type="Pfam" id="PF00988">
    <property type="entry name" value="CPSase_sm_chain"/>
    <property type="match status" value="1"/>
</dbReference>
<evidence type="ECO:0000256" key="14">
    <source>
        <dbReference type="ARBA" id="ARBA00047359"/>
    </source>
</evidence>
<dbReference type="FunFam" id="3.40.50.1380:FF:000010">
    <property type="entry name" value="carbamoyl-phosphate synthase [ammonia], mitochondrial"/>
    <property type="match status" value="1"/>
</dbReference>
<dbReference type="EC" id="6.3.4.16" evidence="13"/>
<dbReference type="InterPro" id="IPR058047">
    <property type="entry name" value="CPSase_preATP-grasp"/>
</dbReference>
<keyword evidence="8" id="KW-0479">Metal-binding</keyword>
<dbReference type="PROSITE" id="PS00867">
    <property type="entry name" value="CPSASE_2"/>
    <property type="match status" value="2"/>
</dbReference>
<keyword evidence="10 17" id="KW-0547">Nucleotide-binding</keyword>
<dbReference type="Gene3D" id="3.40.50.880">
    <property type="match status" value="1"/>
</dbReference>
<comment type="catalytic activity">
    <reaction evidence="15">
        <text>hydrogencarbonate + L-glutamine + 2 ATP + H2O = carbamoyl phosphate + L-glutamate + 2 ADP + phosphate + 2 H(+)</text>
        <dbReference type="Rhea" id="RHEA:18633"/>
        <dbReference type="ChEBI" id="CHEBI:15377"/>
        <dbReference type="ChEBI" id="CHEBI:15378"/>
        <dbReference type="ChEBI" id="CHEBI:17544"/>
        <dbReference type="ChEBI" id="CHEBI:29985"/>
        <dbReference type="ChEBI" id="CHEBI:30616"/>
        <dbReference type="ChEBI" id="CHEBI:43474"/>
        <dbReference type="ChEBI" id="CHEBI:58228"/>
        <dbReference type="ChEBI" id="CHEBI:58359"/>
        <dbReference type="ChEBI" id="CHEBI:456216"/>
        <dbReference type="EC" id="6.3.5.5"/>
    </reaction>
</comment>
<dbReference type="Pfam" id="PF02787">
    <property type="entry name" value="CPSase_L_D3"/>
    <property type="match status" value="1"/>
</dbReference>
<dbReference type="FunFam" id="3.30.470.20:FF:000026">
    <property type="entry name" value="Carbamoyl-phosphate synthase large chain"/>
    <property type="match status" value="1"/>
</dbReference>
<dbReference type="InterPro" id="IPR036914">
    <property type="entry name" value="MGS-like_dom_sf"/>
</dbReference>
<dbReference type="InterPro" id="IPR036897">
    <property type="entry name" value="CarbamoylP_synth_lsu_oligo_sf"/>
</dbReference>
<evidence type="ECO:0000256" key="13">
    <source>
        <dbReference type="ARBA" id="ARBA00044063"/>
    </source>
</evidence>
<dbReference type="CTD" id="1373"/>
<keyword evidence="9" id="KW-0677">Repeat</keyword>
<dbReference type="Gene3D" id="3.30.470.20">
    <property type="entry name" value="ATP-grasp fold, B domain"/>
    <property type="match status" value="2"/>
</dbReference>
<dbReference type="OrthoDB" id="434at2759"/>
<dbReference type="InterPro" id="IPR011761">
    <property type="entry name" value="ATP-grasp"/>
</dbReference>
<evidence type="ECO:0000313" key="21">
    <source>
        <dbReference type="RefSeq" id="XP_034288256.1"/>
    </source>
</evidence>
<dbReference type="InterPro" id="IPR005479">
    <property type="entry name" value="CPAse_ATP-bd"/>
</dbReference>
<keyword evidence="6" id="KW-0436">Ligase</keyword>
<evidence type="ECO:0000256" key="10">
    <source>
        <dbReference type="ARBA" id="ARBA00022741"/>
    </source>
</evidence>
<evidence type="ECO:0000256" key="6">
    <source>
        <dbReference type="ARBA" id="ARBA00022598"/>
    </source>
</evidence>
<dbReference type="SUPFAM" id="SSF52021">
    <property type="entry name" value="Carbamoyl phosphate synthetase, small subunit N-terminal domain"/>
    <property type="match status" value="1"/>
</dbReference>
<dbReference type="InterPro" id="IPR006274">
    <property type="entry name" value="CarbamoylP_synth_ssu"/>
</dbReference>
<evidence type="ECO:0000256" key="1">
    <source>
        <dbReference type="ARBA" id="ARBA00005077"/>
    </source>
</evidence>
<dbReference type="PANTHER" id="PTHR11405:SF53">
    <property type="entry name" value="CARBAMOYL-PHOSPHATE SYNTHASE [AMMONIA], MITOCHONDRIAL"/>
    <property type="match status" value="1"/>
</dbReference>
<dbReference type="NCBIfam" id="NF003671">
    <property type="entry name" value="PRK05294.1"/>
    <property type="match status" value="1"/>
</dbReference>
<dbReference type="SUPFAM" id="SSF52440">
    <property type="entry name" value="PreATP-grasp domain"/>
    <property type="match status" value="2"/>
</dbReference>
<dbReference type="GeneID" id="117674372"/>
<dbReference type="InterPro" id="IPR013815">
    <property type="entry name" value="ATP_grasp_subdomain_1"/>
</dbReference>
<keyword evidence="5" id="KW-0055">Arginine biosynthesis</keyword>
<dbReference type="InterPro" id="IPR002474">
    <property type="entry name" value="CarbamoylP_synth_ssu_N"/>
</dbReference>
<reference evidence="21" key="1">
    <citation type="submission" date="2025-08" db="UniProtKB">
        <authorList>
            <consortium name="RefSeq"/>
        </authorList>
    </citation>
    <scope>IDENTIFICATION</scope>
    <source>
        <tissue evidence="21">Blood</tissue>
    </source>
</reference>
<gene>
    <name evidence="21" type="primary">CPS1</name>
</gene>
<evidence type="ECO:0000256" key="15">
    <source>
        <dbReference type="ARBA" id="ARBA00048816"/>
    </source>
</evidence>
<feature type="domain" description="MGS-like" evidence="19">
    <location>
        <begin position="1356"/>
        <end position="1501"/>
    </location>
</feature>
<dbReference type="FunFam" id="3.40.50.20:FF:000012">
    <property type="entry name" value="Carbamoyl-phosphate synthase 1, mitochondrial"/>
    <property type="match status" value="1"/>
</dbReference>
<keyword evidence="7" id="KW-0028">Amino-acid biosynthesis</keyword>
<evidence type="ECO:0000259" key="19">
    <source>
        <dbReference type="PROSITE" id="PS51855"/>
    </source>
</evidence>
<dbReference type="Pfam" id="PF02786">
    <property type="entry name" value="CPSase_L_D2"/>
    <property type="match status" value="2"/>
</dbReference>
<comment type="pathway">
    <text evidence="1">Amino-acid biosynthesis; L-arginine biosynthesis; carbamoyl phosphate from bicarbonate: step 1/1.</text>
</comment>
<dbReference type="GO" id="GO:0004087">
    <property type="term" value="F:carbamoyl-phosphate synthase (ammonia) activity"/>
    <property type="evidence" value="ECO:0007669"/>
    <property type="project" value="UniProtKB-EC"/>
</dbReference>
<dbReference type="SMART" id="SM01096">
    <property type="entry name" value="CPSase_L_D3"/>
    <property type="match status" value="1"/>
</dbReference>
<dbReference type="Pfam" id="PF25596">
    <property type="entry name" value="CPSase_L_D1"/>
    <property type="match status" value="2"/>
</dbReference>
<dbReference type="FunFam" id="3.30.1490.20:FF:000001">
    <property type="entry name" value="Carbamoyl-phosphate synthase large chain"/>
    <property type="match status" value="1"/>
</dbReference>
<evidence type="ECO:0000256" key="16">
    <source>
        <dbReference type="ARBA" id="ARBA00074189"/>
    </source>
</evidence>
<dbReference type="PRINTS" id="PR00099">
    <property type="entry name" value="CPSGATASE"/>
</dbReference>
<dbReference type="GO" id="GO:0004088">
    <property type="term" value="F:carbamoyl-phosphate synthase (glutamine-hydrolyzing) activity"/>
    <property type="evidence" value="ECO:0007669"/>
    <property type="project" value="UniProtKB-EC"/>
</dbReference>
<evidence type="ECO:0000256" key="17">
    <source>
        <dbReference type="PROSITE-ProRule" id="PRU00409"/>
    </source>
</evidence>
<evidence type="ECO:0000256" key="11">
    <source>
        <dbReference type="ARBA" id="ARBA00022840"/>
    </source>
</evidence>
<dbReference type="RefSeq" id="XP_034288256.1">
    <property type="nucleotide sequence ID" value="XM_034432365.2"/>
</dbReference>
<dbReference type="SUPFAM" id="SSF52335">
    <property type="entry name" value="Methylglyoxal synthase-like"/>
    <property type="match status" value="1"/>
</dbReference>
<dbReference type="Gene3D" id="3.30.1490.20">
    <property type="entry name" value="ATP-grasp fold, A domain"/>
    <property type="match status" value="1"/>
</dbReference>
<feature type="domain" description="ATP-grasp" evidence="18">
    <location>
        <begin position="1094"/>
        <end position="1285"/>
    </location>
</feature>
<evidence type="ECO:0000313" key="20">
    <source>
        <dbReference type="Proteomes" id="UP001652622"/>
    </source>
</evidence>
<keyword evidence="20" id="KW-1185">Reference proteome</keyword>
<dbReference type="GO" id="GO:0005524">
    <property type="term" value="F:ATP binding"/>
    <property type="evidence" value="ECO:0007669"/>
    <property type="project" value="UniProtKB-UniRule"/>
</dbReference>
<proteinExistence type="inferred from homology"/>
<dbReference type="FunFam" id="3.40.50.880:FF:000006">
    <property type="entry name" value="Carbamoyl-phosphate synthase 1, mitochondrial"/>
    <property type="match status" value="1"/>
</dbReference>
<dbReference type="Pfam" id="PF02142">
    <property type="entry name" value="MGS"/>
    <property type="match status" value="1"/>
</dbReference>
<dbReference type="PROSITE" id="PS51273">
    <property type="entry name" value="GATASE_TYPE_1"/>
    <property type="match status" value="1"/>
</dbReference>
<dbReference type="FunFam" id="1.10.1030.10:FF:000001">
    <property type="entry name" value="Carbamoyl-phosphate synthase large chain"/>
    <property type="match status" value="1"/>
</dbReference>